<name>A0A0G4FBE7_VITBC</name>
<dbReference type="VEuPathDB" id="CryptoDB:Vbra_8945"/>
<dbReference type="AlphaFoldDB" id="A0A0G4FBE7"/>
<organism evidence="4 5">
    <name type="scientific">Vitrella brassicaformis (strain CCMP3155)</name>
    <dbReference type="NCBI Taxonomy" id="1169540"/>
    <lineage>
        <taxon>Eukaryota</taxon>
        <taxon>Sar</taxon>
        <taxon>Alveolata</taxon>
        <taxon>Colpodellida</taxon>
        <taxon>Vitrellaceae</taxon>
        <taxon>Vitrella</taxon>
    </lineage>
</organism>
<sequence>MGDSSLSEQIVKESAECLNESSSHPLSMIWGEKSQYLESEDDPNLLIKLPFRQPVRITGIRIDADAEDGTAPQTIKIFRDQPSLGFIEAESDTPTEQLALTTEQLGTVRPLRAPRFTNVTQICVFVEDNHGADTTRINKLELLGSVPKDMDMKEWTPKPKEGEQIAPGH</sequence>
<dbReference type="InterPro" id="IPR008979">
    <property type="entry name" value="Galactose-bd-like_sf"/>
</dbReference>
<evidence type="ECO:0000256" key="2">
    <source>
        <dbReference type="SAM" id="MobiDB-lite"/>
    </source>
</evidence>
<reference evidence="4 5" key="1">
    <citation type="submission" date="2014-11" db="EMBL/GenBank/DDBJ databases">
        <authorList>
            <person name="Zhu J."/>
            <person name="Qi W."/>
            <person name="Song R."/>
        </authorList>
    </citation>
    <scope>NUCLEOTIDE SEQUENCE [LARGE SCALE GENOMIC DNA]</scope>
</reference>
<dbReference type="OrthoDB" id="2121326at2759"/>
<dbReference type="InterPro" id="IPR045099">
    <property type="entry name" value="PITH1-like"/>
</dbReference>
<dbReference type="InterPro" id="IPR037047">
    <property type="entry name" value="PITH_dom_sf"/>
</dbReference>
<dbReference type="Proteomes" id="UP000041254">
    <property type="component" value="Unassembled WGS sequence"/>
</dbReference>
<dbReference type="PROSITE" id="PS51532">
    <property type="entry name" value="PITH"/>
    <property type="match status" value="1"/>
</dbReference>
<dbReference type="InterPro" id="IPR010400">
    <property type="entry name" value="PITH_dom"/>
</dbReference>
<feature type="region of interest" description="Disordered" evidence="2">
    <location>
        <begin position="150"/>
        <end position="169"/>
    </location>
</feature>
<evidence type="ECO:0000313" key="4">
    <source>
        <dbReference type="EMBL" id="CEM09955.1"/>
    </source>
</evidence>
<dbReference type="STRING" id="1169540.A0A0G4FBE7"/>
<dbReference type="EMBL" id="CDMY01000398">
    <property type="protein sequence ID" value="CEM09955.1"/>
    <property type="molecule type" value="Genomic_DNA"/>
</dbReference>
<proteinExistence type="inferred from homology"/>
<dbReference type="Pfam" id="PF06201">
    <property type="entry name" value="PITH"/>
    <property type="match status" value="1"/>
</dbReference>
<comment type="similarity">
    <text evidence="1">Belongs to the PITHD1 family.</text>
</comment>
<dbReference type="OMA" id="PLAGTNM"/>
<dbReference type="Gene3D" id="2.60.120.470">
    <property type="entry name" value="PITH domain"/>
    <property type="match status" value="1"/>
</dbReference>
<feature type="compositionally biased region" description="Basic and acidic residues" evidence="2">
    <location>
        <begin position="150"/>
        <end position="163"/>
    </location>
</feature>
<dbReference type="PANTHER" id="PTHR12175:SF5">
    <property type="entry name" value="OS03G0795500 PROTEIN"/>
    <property type="match status" value="1"/>
</dbReference>
<dbReference type="PhylomeDB" id="A0A0G4FBE7"/>
<evidence type="ECO:0000313" key="5">
    <source>
        <dbReference type="Proteomes" id="UP000041254"/>
    </source>
</evidence>
<protein>
    <recommendedName>
        <fullName evidence="3">PITH domain-containing protein</fullName>
    </recommendedName>
</protein>
<feature type="domain" description="PITH" evidence="3">
    <location>
        <begin position="1"/>
        <end position="162"/>
    </location>
</feature>
<accession>A0A0G4FBE7</accession>
<evidence type="ECO:0000259" key="3">
    <source>
        <dbReference type="PROSITE" id="PS51532"/>
    </source>
</evidence>
<keyword evidence="5" id="KW-1185">Reference proteome</keyword>
<evidence type="ECO:0000256" key="1">
    <source>
        <dbReference type="ARBA" id="ARBA00025788"/>
    </source>
</evidence>
<dbReference type="InParanoid" id="A0A0G4FBE7"/>
<dbReference type="GO" id="GO:0005737">
    <property type="term" value="C:cytoplasm"/>
    <property type="evidence" value="ECO:0007669"/>
    <property type="project" value="UniProtKB-ARBA"/>
</dbReference>
<gene>
    <name evidence="4" type="ORF">Vbra_8945</name>
</gene>
<dbReference type="PANTHER" id="PTHR12175">
    <property type="entry name" value="AD039 HT014 THIOREDOXIN FAMILY TRP26"/>
    <property type="match status" value="1"/>
</dbReference>
<dbReference type="SUPFAM" id="SSF49785">
    <property type="entry name" value="Galactose-binding domain-like"/>
    <property type="match status" value="1"/>
</dbReference>